<protein>
    <submittedName>
        <fullName evidence="2">Nuclease</fullName>
    </submittedName>
</protein>
<dbReference type="RefSeq" id="WP_338235530.1">
    <property type="nucleotide sequence ID" value="NZ_BQKE01000001.1"/>
</dbReference>
<dbReference type="AlphaFoldDB" id="A0AAN4VVA9"/>
<dbReference type="PANTHER" id="PTHR42834:SF1">
    <property type="entry name" value="ENDONUCLEASE_EXONUCLEASE_PHOSPHATASE FAMILY PROTEIN (AFU_ORTHOLOGUE AFUA_3G09210)"/>
    <property type="match status" value="1"/>
</dbReference>
<comment type="caution">
    <text evidence="2">The sequence shown here is derived from an EMBL/GenBank/DDBJ whole genome shotgun (WGS) entry which is preliminary data.</text>
</comment>
<dbReference type="InterPro" id="IPR005135">
    <property type="entry name" value="Endo/exonuclease/phosphatase"/>
</dbReference>
<sequence length="325" mass="37071">MRLKIGNFNLFNLVLPNVRYHGHRKYSQQDYDKKCDWVAQQLDKMRCSIVAFEEVFHHSALVEAVERSQYLRGAEIRTANPDGDQPAVGLASLFPITHTEVIRAFPSTLFVEGTEVPFHNFNRAILRVEILVDTIPMTVFVTHLKSKRPIIHEGEDPHDPVQRAKGKARALLIRAVESVALREILVERLRGRASSPVVVLGDMNDSALAVTNDIISGTPPHRRFDARVKQKIWDVLLYPVKDIQARQSTQDVYYTYIHNGYYGALDHILVSQELHPRNPHRLGAVEYVKTYTDHLIDQTLSMDKVPVWKSDHGQVVASVKLYTPE</sequence>
<keyword evidence="3" id="KW-1185">Reference proteome</keyword>
<feature type="domain" description="Endonuclease/exonuclease/phosphatase" evidence="1">
    <location>
        <begin position="46"/>
        <end position="312"/>
    </location>
</feature>
<reference evidence="2 3" key="1">
    <citation type="submission" date="2021-12" db="EMBL/GenBank/DDBJ databases">
        <title>Genome sequencing of bacteria with rrn-lacking chromosome and rrn-plasmid.</title>
        <authorList>
            <person name="Anda M."/>
            <person name="Iwasaki W."/>
        </authorList>
    </citation>
    <scope>NUCLEOTIDE SEQUENCE [LARGE SCALE GENOMIC DNA]</scope>
    <source>
        <strain evidence="2 3">NBRC 15940</strain>
    </source>
</reference>
<gene>
    <name evidence="2" type="ORF">PEDI_00270</name>
</gene>
<evidence type="ECO:0000313" key="3">
    <source>
        <dbReference type="Proteomes" id="UP001310022"/>
    </source>
</evidence>
<dbReference type="SUPFAM" id="SSF56219">
    <property type="entry name" value="DNase I-like"/>
    <property type="match status" value="1"/>
</dbReference>
<dbReference type="GO" id="GO:0003824">
    <property type="term" value="F:catalytic activity"/>
    <property type="evidence" value="ECO:0007669"/>
    <property type="project" value="InterPro"/>
</dbReference>
<dbReference type="Proteomes" id="UP001310022">
    <property type="component" value="Unassembled WGS sequence"/>
</dbReference>
<evidence type="ECO:0000313" key="2">
    <source>
        <dbReference type="EMBL" id="GJM59475.1"/>
    </source>
</evidence>
<name>A0AAN4VVA9_9BACT</name>
<dbReference type="PANTHER" id="PTHR42834">
    <property type="entry name" value="ENDONUCLEASE/EXONUCLEASE/PHOSPHATASE FAMILY PROTEIN (AFU_ORTHOLOGUE AFUA_3G09210)"/>
    <property type="match status" value="1"/>
</dbReference>
<dbReference type="InterPro" id="IPR036691">
    <property type="entry name" value="Endo/exonu/phosph_ase_sf"/>
</dbReference>
<proteinExistence type="predicted"/>
<accession>A0AAN4VVA9</accession>
<dbReference type="Pfam" id="PF03372">
    <property type="entry name" value="Exo_endo_phos"/>
    <property type="match status" value="1"/>
</dbReference>
<dbReference type="Gene3D" id="3.60.10.10">
    <property type="entry name" value="Endonuclease/exonuclease/phosphatase"/>
    <property type="match status" value="1"/>
</dbReference>
<organism evidence="2 3">
    <name type="scientific">Persicobacter diffluens</name>
    <dbReference type="NCBI Taxonomy" id="981"/>
    <lineage>
        <taxon>Bacteria</taxon>
        <taxon>Pseudomonadati</taxon>
        <taxon>Bacteroidota</taxon>
        <taxon>Cytophagia</taxon>
        <taxon>Cytophagales</taxon>
        <taxon>Persicobacteraceae</taxon>
        <taxon>Persicobacter</taxon>
    </lineage>
</organism>
<dbReference type="EMBL" id="BQKE01000001">
    <property type="protein sequence ID" value="GJM59475.1"/>
    <property type="molecule type" value="Genomic_DNA"/>
</dbReference>
<evidence type="ECO:0000259" key="1">
    <source>
        <dbReference type="Pfam" id="PF03372"/>
    </source>
</evidence>